<comment type="caution">
    <text evidence="1">The sequence shown here is derived from an EMBL/GenBank/DDBJ whole genome shotgun (WGS) entry which is preliminary data.</text>
</comment>
<organism evidence="1 2">
    <name type="scientific">Serendipita indica (strain DSM 11827)</name>
    <name type="common">Root endophyte fungus</name>
    <name type="synonym">Piriformospora indica</name>
    <dbReference type="NCBI Taxonomy" id="1109443"/>
    <lineage>
        <taxon>Eukaryota</taxon>
        <taxon>Fungi</taxon>
        <taxon>Dikarya</taxon>
        <taxon>Basidiomycota</taxon>
        <taxon>Agaricomycotina</taxon>
        <taxon>Agaricomycetes</taxon>
        <taxon>Sebacinales</taxon>
        <taxon>Serendipitaceae</taxon>
        <taxon>Serendipita</taxon>
    </lineage>
</organism>
<reference evidence="1 2" key="1">
    <citation type="journal article" date="2011" name="PLoS Pathog.">
        <title>Endophytic Life Strategies Decoded by Genome and Transcriptome Analyses of the Mutualistic Root Symbiont Piriformospora indica.</title>
        <authorList>
            <person name="Zuccaro A."/>
            <person name="Lahrmann U."/>
            <person name="Guldener U."/>
            <person name="Langen G."/>
            <person name="Pfiffi S."/>
            <person name="Biedenkopf D."/>
            <person name="Wong P."/>
            <person name="Samans B."/>
            <person name="Grimm C."/>
            <person name="Basiewicz M."/>
            <person name="Murat C."/>
            <person name="Martin F."/>
            <person name="Kogel K.H."/>
        </authorList>
    </citation>
    <scope>NUCLEOTIDE SEQUENCE [LARGE SCALE GENOMIC DNA]</scope>
    <source>
        <strain evidence="1 2">DSM 11827</strain>
    </source>
</reference>
<dbReference type="AlphaFoldDB" id="G4THX5"/>
<dbReference type="EMBL" id="CAFZ01000099">
    <property type="protein sequence ID" value="CCA70901.1"/>
    <property type="molecule type" value="Genomic_DNA"/>
</dbReference>
<proteinExistence type="predicted"/>
<sequence length="464" mass="52965">MLRSQVASLRGHSLSDLAATTGIVVAIKETINTYCCSNRQISERLANGFLHHSFVDLLVDIVLNTKPDPREGKVCYFEIFDALSSIIFAHPEHFNIAEPLINALLGRWKSISRHLWRQRALDAIPSTEKHRKSFGNLCKVLSLLSAPFRRLIKDRDDFTIPLLVQYWRFAHCSESKRAVEAALRTTLRTTSRMRDRAGLEAAEEALLIRRFFACLAEEFGPDPGPRVISLILEHITTNHGDDPSVICGGSFIQTLAFDTKLPMSGLQRNILEAVVKSKDLWKLFLAQMIHDATEIPDLHDIEENMAPLHSLMHVIPRLSLNLSGDLLLIWVESSFFEYMEKVAPSLVATEHGAELVTEIMSHVRDMFEDAPTIKLRKDLALNLPRMRLMYTLAERFLTSKSKYDYTLPDSGNDKYRLRCWVNFTQLQTLVAPLKRCSRRGCLKRGRYFCQACASRYCSPECQKW</sequence>
<keyword evidence="2" id="KW-1185">Reference proteome</keyword>
<accession>G4THX5</accession>
<dbReference type="HOGENOM" id="CLU_589403_0_0_1"/>
<protein>
    <recommendedName>
        <fullName evidence="3">MYND-type domain-containing protein</fullName>
    </recommendedName>
</protein>
<evidence type="ECO:0000313" key="2">
    <source>
        <dbReference type="Proteomes" id="UP000007148"/>
    </source>
</evidence>
<gene>
    <name evidence="1" type="ORF">PIIN_04837</name>
</gene>
<dbReference type="Proteomes" id="UP000007148">
    <property type="component" value="Unassembled WGS sequence"/>
</dbReference>
<evidence type="ECO:0008006" key="3">
    <source>
        <dbReference type="Google" id="ProtNLM"/>
    </source>
</evidence>
<dbReference type="InParanoid" id="G4THX5"/>
<name>G4THX5_SERID</name>
<evidence type="ECO:0000313" key="1">
    <source>
        <dbReference type="EMBL" id="CCA70901.1"/>
    </source>
</evidence>